<proteinExistence type="predicted"/>
<dbReference type="EMBL" id="CM003380">
    <property type="protein sequence ID" value="KOM54757.1"/>
    <property type="molecule type" value="Genomic_DNA"/>
</dbReference>
<organism evidence="1 2">
    <name type="scientific">Phaseolus angularis</name>
    <name type="common">Azuki bean</name>
    <name type="synonym">Vigna angularis</name>
    <dbReference type="NCBI Taxonomy" id="3914"/>
    <lineage>
        <taxon>Eukaryota</taxon>
        <taxon>Viridiplantae</taxon>
        <taxon>Streptophyta</taxon>
        <taxon>Embryophyta</taxon>
        <taxon>Tracheophyta</taxon>
        <taxon>Spermatophyta</taxon>
        <taxon>Magnoliopsida</taxon>
        <taxon>eudicotyledons</taxon>
        <taxon>Gunneridae</taxon>
        <taxon>Pentapetalae</taxon>
        <taxon>rosids</taxon>
        <taxon>fabids</taxon>
        <taxon>Fabales</taxon>
        <taxon>Fabaceae</taxon>
        <taxon>Papilionoideae</taxon>
        <taxon>50 kb inversion clade</taxon>
        <taxon>NPAAA clade</taxon>
        <taxon>indigoferoid/millettioid clade</taxon>
        <taxon>Phaseoleae</taxon>
        <taxon>Vigna</taxon>
    </lineage>
</organism>
<sequence length="134" mass="13919">MAFLIAFVRTADEDEEDEVALCSVGSSTTATARRATLVLPVLAPAIARCRSWPRLLPSSSRHWCPAIVACGTSSQRLHSFAAVVASAAAASTAVAFAAASVTAASVGNRKGPSPNGQILLLIEYGLEDTTNLLY</sequence>
<dbReference type="Gramene" id="KOM54757">
    <property type="protein sequence ID" value="KOM54757"/>
    <property type="gene ID" value="LR48_Vigan10g064900"/>
</dbReference>
<dbReference type="Proteomes" id="UP000053144">
    <property type="component" value="Chromosome 10"/>
</dbReference>
<reference evidence="2" key="1">
    <citation type="journal article" date="2015" name="Proc. Natl. Acad. Sci. U.S.A.">
        <title>Genome sequencing of adzuki bean (Vigna angularis) provides insight into high starch and low fat accumulation and domestication.</title>
        <authorList>
            <person name="Yang K."/>
            <person name="Tian Z."/>
            <person name="Chen C."/>
            <person name="Luo L."/>
            <person name="Zhao B."/>
            <person name="Wang Z."/>
            <person name="Yu L."/>
            <person name="Li Y."/>
            <person name="Sun Y."/>
            <person name="Li W."/>
            <person name="Chen Y."/>
            <person name="Li Y."/>
            <person name="Zhang Y."/>
            <person name="Ai D."/>
            <person name="Zhao J."/>
            <person name="Shang C."/>
            <person name="Ma Y."/>
            <person name="Wu B."/>
            <person name="Wang M."/>
            <person name="Gao L."/>
            <person name="Sun D."/>
            <person name="Zhang P."/>
            <person name="Guo F."/>
            <person name="Wang W."/>
            <person name="Li Y."/>
            <person name="Wang J."/>
            <person name="Varshney R.K."/>
            <person name="Wang J."/>
            <person name="Ling H.Q."/>
            <person name="Wan P."/>
        </authorList>
    </citation>
    <scope>NUCLEOTIDE SEQUENCE</scope>
    <source>
        <strain evidence="2">cv. Jingnong 6</strain>
    </source>
</reference>
<name>A0A0L9VIL9_PHAAN</name>
<evidence type="ECO:0000313" key="2">
    <source>
        <dbReference type="Proteomes" id="UP000053144"/>
    </source>
</evidence>
<accession>A0A0L9VIL9</accession>
<protein>
    <submittedName>
        <fullName evidence="1">Uncharacterized protein</fullName>
    </submittedName>
</protein>
<gene>
    <name evidence="1" type="ORF">LR48_Vigan10g064900</name>
</gene>
<dbReference type="AlphaFoldDB" id="A0A0L9VIL9"/>
<evidence type="ECO:0000313" key="1">
    <source>
        <dbReference type="EMBL" id="KOM54757.1"/>
    </source>
</evidence>